<feature type="domain" description="Histidine kinase" evidence="18">
    <location>
        <begin position="237"/>
        <end position="452"/>
    </location>
</feature>
<organism evidence="20">
    <name type="scientific">Paenibacillus sp. AN1007</name>
    <dbReference type="NCBI Taxonomy" id="3151385"/>
    <lineage>
        <taxon>Bacteria</taxon>
        <taxon>Bacillati</taxon>
        <taxon>Bacillota</taxon>
        <taxon>Bacilli</taxon>
        <taxon>Bacillales</taxon>
        <taxon>Paenibacillaceae</taxon>
        <taxon>Paenibacillus</taxon>
    </lineage>
</organism>
<dbReference type="InterPro" id="IPR003594">
    <property type="entry name" value="HATPase_dom"/>
</dbReference>
<feature type="transmembrane region" description="Helical" evidence="17">
    <location>
        <begin position="7"/>
        <end position="32"/>
    </location>
</feature>
<comment type="subcellular location">
    <subcellularLocation>
        <location evidence="2">Cell membrane</location>
        <topology evidence="2">Multi-pass membrane protein</topology>
    </subcellularLocation>
</comment>
<keyword evidence="11 17" id="KW-1133">Transmembrane helix</keyword>
<evidence type="ECO:0000256" key="7">
    <source>
        <dbReference type="ARBA" id="ARBA00022692"/>
    </source>
</evidence>
<dbReference type="Gene3D" id="6.10.340.10">
    <property type="match status" value="1"/>
</dbReference>
<reference evidence="20" key="1">
    <citation type="submission" date="2024-05" db="EMBL/GenBank/DDBJ databases">
        <title>Draft genome assemblies of 36 bacteria isolated from hibernating arctic ground squirrels.</title>
        <authorList>
            <person name="McKee H."/>
            <person name="Mullen L."/>
            <person name="Drown D.M."/>
            <person name="Duddleston K.N."/>
        </authorList>
    </citation>
    <scope>NUCLEOTIDE SEQUENCE</scope>
    <source>
        <strain evidence="20">AN1007</strain>
    </source>
</reference>
<protein>
    <recommendedName>
        <fullName evidence="16">Heme sensor protein HssS</fullName>
        <ecNumber evidence="3">2.7.13.3</ecNumber>
    </recommendedName>
</protein>
<keyword evidence="14 17" id="KW-0472">Membrane</keyword>
<keyword evidence="5" id="KW-0597">Phosphoprotein</keyword>
<evidence type="ECO:0000256" key="15">
    <source>
        <dbReference type="ARBA" id="ARBA00037219"/>
    </source>
</evidence>
<evidence type="ECO:0000256" key="13">
    <source>
        <dbReference type="ARBA" id="ARBA00023026"/>
    </source>
</evidence>
<evidence type="ECO:0000313" key="20">
    <source>
        <dbReference type="EMBL" id="XCP97482.1"/>
    </source>
</evidence>
<dbReference type="Pfam" id="PF00672">
    <property type="entry name" value="HAMP"/>
    <property type="match status" value="1"/>
</dbReference>
<evidence type="ECO:0000256" key="17">
    <source>
        <dbReference type="SAM" id="Phobius"/>
    </source>
</evidence>
<evidence type="ECO:0000256" key="6">
    <source>
        <dbReference type="ARBA" id="ARBA00022679"/>
    </source>
</evidence>
<dbReference type="InterPro" id="IPR003661">
    <property type="entry name" value="HisK_dim/P_dom"/>
</dbReference>
<dbReference type="GO" id="GO:0000155">
    <property type="term" value="F:phosphorelay sensor kinase activity"/>
    <property type="evidence" value="ECO:0007669"/>
    <property type="project" value="InterPro"/>
</dbReference>
<feature type="transmembrane region" description="Helical" evidence="17">
    <location>
        <begin position="153"/>
        <end position="180"/>
    </location>
</feature>
<keyword evidence="9 20" id="KW-0418">Kinase</keyword>
<evidence type="ECO:0000256" key="3">
    <source>
        <dbReference type="ARBA" id="ARBA00012438"/>
    </source>
</evidence>
<evidence type="ECO:0000256" key="12">
    <source>
        <dbReference type="ARBA" id="ARBA00023012"/>
    </source>
</evidence>
<dbReference type="SMART" id="SM00388">
    <property type="entry name" value="HisKA"/>
    <property type="match status" value="1"/>
</dbReference>
<dbReference type="GO" id="GO:0005886">
    <property type="term" value="C:plasma membrane"/>
    <property type="evidence" value="ECO:0007669"/>
    <property type="project" value="UniProtKB-SubCell"/>
</dbReference>
<dbReference type="CDD" id="cd06225">
    <property type="entry name" value="HAMP"/>
    <property type="match status" value="1"/>
</dbReference>
<keyword evidence="10" id="KW-0067">ATP-binding</keyword>
<dbReference type="SUPFAM" id="SSF55874">
    <property type="entry name" value="ATPase domain of HSP90 chaperone/DNA topoisomerase II/histidine kinase"/>
    <property type="match status" value="1"/>
</dbReference>
<evidence type="ECO:0000256" key="8">
    <source>
        <dbReference type="ARBA" id="ARBA00022741"/>
    </source>
</evidence>
<evidence type="ECO:0000256" key="9">
    <source>
        <dbReference type="ARBA" id="ARBA00022777"/>
    </source>
</evidence>
<accession>A0AAU8NLT1</accession>
<evidence type="ECO:0000259" key="19">
    <source>
        <dbReference type="PROSITE" id="PS50885"/>
    </source>
</evidence>
<evidence type="ECO:0000256" key="14">
    <source>
        <dbReference type="ARBA" id="ARBA00023136"/>
    </source>
</evidence>
<dbReference type="InterPro" id="IPR003660">
    <property type="entry name" value="HAMP_dom"/>
</dbReference>
<dbReference type="Gene3D" id="1.10.287.130">
    <property type="match status" value="1"/>
</dbReference>
<comment type="catalytic activity">
    <reaction evidence="1">
        <text>ATP + protein L-histidine = ADP + protein N-phospho-L-histidine.</text>
        <dbReference type="EC" id="2.7.13.3"/>
    </reaction>
</comment>
<dbReference type="GO" id="GO:0005524">
    <property type="term" value="F:ATP binding"/>
    <property type="evidence" value="ECO:0007669"/>
    <property type="project" value="UniProtKB-KW"/>
</dbReference>
<keyword evidence="8" id="KW-0547">Nucleotide-binding</keyword>
<dbReference type="Pfam" id="PF00512">
    <property type="entry name" value="HisKA"/>
    <property type="match status" value="1"/>
</dbReference>
<evidence type="ECO:0000256" key="5">
    <source>
        <dbReference type="ARBA" id="ARBA00022553"/>
    </source>
</evidence>
<evidence type="ECO:0000256" key="4">
    <source>
        <dbReference type="ARBA" id="ARBA00022475"/>
    </source>
</evidence>
<dbReference type="InterPro" id="IPR005467">
    <property type="entry name" value="His_kinase_dom"/>
</dbReference>
<dbReference type="FunFam" id="1.10.287.130:FF:000001">
    <property type="entry name" value="Two-component sensor histidine kinase"/>
    <property type="match status" value="1"/>
</dbReference>
<evidence type="ECO:0000256" key="2">
    <source>
        <dbReference type="ARBA" id="ARBA00004651"/>
    </source>
</evidence>
<dbReference type="AlphaFoldDB" id="A0AAU8NLT1"/>
<dbReference type="EMBL" id="CP159992">
    <property type="protein sequence ID" value="XCP97482.1"/>
    <property type="molecule type" value="Genomic_DNA"/>
</dbReference>
<dbReference type="InterPro" id="IPR036097">
    <property type="entry name" value="HisK_dim/P_sf"/>
</dbReference>
<dbReference type="InterPro" id="IPR050398">
    <property type="entry name" value="HssS/ArlS-like"/>
</dbReference>
<dbReference type="Pfam" id="PF02518">
    <property type="entry name" value="HATPase_c"/>
    <property type="match status" value="1"/>
</dbReference>
<dbReference type="Gene3D" id="3.30.565.10">
    <property type="entry name" value="Histidine kinase-like ATPase, C-terminal domain"/>
    <property type="match status" value="1"/>
</dbReference>
<dbReference type="RefSeq" id="WP_366296146.1">
    <property type="nucleotide sequence ID" value="NZ_CP159992.1"/>
</dbReference>
<dbReference type="SMART" id="SM00304">
    <property type="entry name" value="HAMP"/>
    <property type="match status" value="1"/>
</dbReference>
<dbReference type="InterPro" id="IPR036890">
    <property type="entry name" value="HATPase_C_sf"/>
</dbReference>
<keyword evidence="4" id="KW-1003">Cell membrane</keyword>
<sequence>MIKSLYIRVVVTFLVSVIAGTVIAFFLSTWIFKDQLNDNAHINIRNFGQDVVEIYKTLPLSEADEFVNKMKQLDLYYIRMVEPSGQIHTFGKDKGHEPISVTQEQVQKVLEGTVLELTPNGLGTVLLGLPVQTASGTRAMFLETLSPPAAAAVIQWGTIFASSSLAAGSLIILIASMFLVRPIKKLTQATKRIAAGDFNVKLNIKQTSELGTLARSFEEMMNDLQQLEHMRREFVANVSHEVQSPLTSISGYAQALKNVELPDQERGRYLDIIISEAKRLSKMSDSLLKLSLLESQSHQLQLVTRDLDEQIRRVIVALQPQWSARDIRFELELQKVQVLADHDQLNQVWTNIISNGIKFSEDKGSILVRMERDSRNVTVRISDHGIGIPLEDQKRIFERFFKADRSHSRKYDGSGMGLAITKQIVSLHQGDIQVESKIDQGTTFIITLPIISSISSSSAGSSVPLGKTMD</sequence>
<dbReference type="SUPFAM" id="SSF158472">
    <property type="entry name" value="HAMP domain-like"/>
    <property type="match status" value="1"/>
</dbReference>
<dbReference type="SMART" id="SM00387">
    <property type="entry name" value="HATPase_c"/>
    <property type="match status" value="1"/>
</dbReference>
<evidence type="ECO:0000256" key="10">
    <source>
        <dbReference type="ARBA" id="ARBA00022840"/>
    </source>
</evidence>
<evidence type="ECO:0000256" key="16">
    <source>
        <dbReference type="ARBA" id="ARBA00040841"/>
    </source>
</evidence>
<name>A0AAU8NLT1_9BACL</name>
<dbReference type="PRINTS" id="PR00344">
    <property type="entry name" value="BCTRLSENSOR"/>
</dbReference>
<dbReference type="PROSITE" id="PS50109">
    <property type="entry name" value="HIS_KIN"/>
    <property type="match status" value="1"/>
</dbReference>
<dbReference type="SUPFAM" id="SSF47384">
    <property type="entry name" value="Homodimeric domain of signal transducing histidine kinase"/>
    <property type="match status" value="1"/>
</dbReference>
<dbReference type="CDD" id="cd00082">
    <property type="entry name" value="HisKA"/>
    <property type="match status" value="1"/>
</dbReference>
<dbReference type="PROSITE" id="PS50885">
    <property type="entry name" value="HAMP"/>
    <property type="match status" value="1"/>
</dbReference>
<keyword evidence="7 17" id="KW-0812">Transmembrane</keyword>
<keyword evidence="13" id="KW-0843">Virulence</keyword>
<proteinExistence type="predicted"/>
<dbReference type="PANTHER" id="PTHR45528">
    <property type="entry name" value="SENSOR HISTIDINE KINASE CPXA"/>
    <property type="match status" value="1"/>
</dbReference>
<dbReference type="EC" id="2.7.13.3" evidence="3"/>
<feature type="domain" description="HAMP" evidence="19">
    <location>
        <begin position="177"/>
        <end position="229"/>
    </location>
</feature>
<keyword evidence="6" id="KW-0808">Transferase</keyword>
<evidence type="ECO:0000256" key="1">
    <source>
        <dbReference type="ARBA" id="ARBA00000085"/>
    </source>
</evidence>
<dbReference type="FunFam" id="3.30.565.10:FF:000006">
    <property type="entry name" value="Sensor histidine kinase WalK"/>
    <property type="match status" value="1"/>
</dbReference>
<gene>
    <name evidence="20" type="ORF">ABXS70_12625</name>
</gene>
<dbReference type="PANTHER" id="PTHR45528:SF11">
    <property type="entry name" value="HISTIDINE KINASE"/>
    <property type="match status" value="1"/>
</dbReference>
<comment type="function">
    <text evidence="15">Member of the two-component regulatory system HssS/HssR involved in intracellular heme homeostasis and tempering of staphylococcal virulence. HssS functions as a heme sensor histidine kinase which is autophosphorylated at a histidine residue and transfers its phosphate group to an aspartate residue of HssR. HssR/HssS activates the expression of hrtAB, an efflux pump, in response to extracellular heme, hemin, hemoglobin or blood.</text>
</comment>
<dbReference type="InterPro" id="IPR004358">
    <property type="entry name" value="Sig_transdc_His_kin-like_C"/>
</dbReference>
<evidence type="ECO:0000259" key="18">
    <source>
        <dbReference type="PROSITE" id="PS50109"/>
    </source>
</evidence>
<evidence type="ECO:0000256" key="11">
    <source>
        <dbReference type="ARBA" id="ARBA00022989"/>
    </source>
</evidence>
<keyword evidence="12" id="KW-0902">Two-component regulatory system</keyword>